<evidence type="ECO:0000256" key="5">
    <source>
        <dbReference type="SAM" id="MobiDB-lite"/>
    </source>
</evidence>
<dbReference type="Gene3D" id="1.25.40.20">
    <property type="entry name" value="Ankyrin repeat-containing domain"/>
    <property type="match status" value="1"/>
</dbReference>
<dbReference type="AlphaFoldDB" id="A0A9Q1JWX6"/>
<feature type="repeat" description="ANK" evidence="4">
    <location>
        <begin position="74"/>
        <end position="106"/>
    </location>
</feature>
<gene>
    <name evidence="7" type="ORF">Cgig2_008674</name>
</gene>
<dbReference type="EMBL" id="JAKOGI010000597">
    <property type="protein sequence ID" value="KAJ8432589.1"/>
    <property type="molecule type" value="Genomic_DNA"/>
</dbReference>
<proteinExistence type="predicted"/>
<evidence type="ECO:0000313" key="8">
    <source>
        <dbReference type="Proteomes" id="UP001153076"/>
    </source>
</evidence>
<reference evidence="7" key="1">
    <citation type="submission" date="2022-04" db="EMBL/GenBank/DDBJ databases">
        <title>Carnegiea gigantea Genome sequencing and assembly v2.</title>
        <authorList>
            <person name="Copetti D."/>
            <person name="Sanderson M.J."/>
            <person name="Burquez A."/>
            <person name="Wojciechowski M.F."/>
        </authorList>
    </citation>
    <scope>NUCLEOTIDE SEQUENCE</scope>
    <source>
        <strain evidence="7">SGP5-SGP5p</strain>
        <tissue evidence="7">Aerial part</tissue>
    </source>
</reference>
<keyword evidence="4" id="KW-0040">ANK repeat</keyword>
<evidence type="ECO:0000256" key="4">
    <source>
        <dbReference type="PROSITE-ProRule" id="PRU00023"/>
    </source>
</evidence>
<sequence length="687" mass="76456">MSKPPPATIRPEDYAHSPAHFAVAVGDRAALTRLVSSLPKLGDPTRIRTESDSLAQERLADVISAVLDRRDAPFRETPLHLAVRLNDAFSAQTLAGAGADVSLQNAAGWNPLQEALCRRLPEVSRILVRHHHLAAWSKWRRRLPRLIGALRRMRDFYLEIQFHFESSIVPFIGKIAPSDTYRIWKRDGNLRADTSLAGFDGMKIQRADQSFLFLGDGDYENDIPEGSLLVLNRDDRKIFDAFENAGAPMTEDDVAGFCAQTSVYRPGMDVTRAELVGRTNWRRQEKTETVGEWKAKVYEVHNVVFSFRSRKVSSTSENDGVSGGGGGGGRREEQVLPLELDEEDDFLVAENPADLGFSDDKGRRHSSFVRDRRVEREWVSVGRKSVDINFAPPPPPAKISGGRKSVDFNFAPPAPVAAGRKSVDVSFAPPLPERRRASSVTSASRLTSPVPSSPAPATKEKEYVKSLRPSVWLTEQFPLKTEEVLPLLDILANKVKAVRRMRELLTTKFPPGSFPVKSHSAVESRVQSDFAQTYGSAIVPICLPSKCGGHGLEVWDGLLLSSWALLRERIAIPVVPTVRVVITFTKFVQLQPTELFYTPMSSPRFLSNGDSSPPEEKPESRFSSWSSSSASSWLRRSNSSRSGNKQQQQCPEAMEADPFAIPSGYSWESIDSKYRKMKKSKSVRRSK</sequence>
<organism evidence="7 8">
    <name type="scientific">Carnegiea gigantea</name>
    <dbReference type="NCBI Taxonomy" id="171969"/>
    <lineage>
        <taxon>Eukaryota</taxon>
        <taxon>Viridiplantae</taxon>
        <taxon>Streptophyta</taxon>
        <taxon>Embryophyta</taxon>
        <taxon>Tracheophyta</taxon>
        <taxon>Spermatophyta</taxon>
        <taxon>Magnoliopsida</taxon>
        <taxon>eudicotyledons</taxon>
        <taxon>Gunneridae</taxon>
        <taxon>Pentapetalae</taxon>
        <taxon>Caryophyllales</taxon>
        <taxon>Cactineae</taxon>
        <taxon>Cactaceae</taxon>
        <taxon>Cactoideae</taxon>
        <taxon>Echinocereeae</taxon>
        <taxon>Carnegiea</taxon>
    </lineage>
</organism>
<name>A0A9Q1JWX6_9CARY</name>
<dbReference type="PANTHER" id="PTHR12447">
    <property type="entry name" value="ANKYRIN REPEAT DOMAIN-CONTAINING PROTEIN 13"/>
    <property type="match status" value="1"/>
</dbReference>
<keyword evidence="8" id="KW-1185">Reference proteome</keyword>
<dbReference type="PROSITE" id="PS50088">
    <property type="entry name" value="ANK_REPEAT"/>
    <property type="match status" value="1"/>
</dbReference>
<feature type="region of interest" description="Disordered" evidence="5">
    <location>
        <begin position="606"/>
        <end position="657"/>
    </location>
</feature>
<dbReference type="GO" id="GO:0012505">
    <property type="term" value="C:endomembrane system"/>
    <property type="evidence" value="ECO:0007669"/>
    <property type="project" value="UniProtKB-SubCell"/>
</dbReference>
<feature type="domain" description="Ankyrin repeat" evidence="6">
    <location>
        <begin position="191"/>
        <end position="517"/>
    </location>
</feature>
<dbReference type="InterPro" id="IPR002110">
    <property type="entry name" value="Ankyrin_rpt"/>
</dbReference>
<feature type="compositionally biased region" description="Low complexity" evidence="5">
    <location>
        <begin position="621"/>
        <end position="642"/>
    </location>
</feature>
<accession>A0A9Q1JWX6</accession>
<comment type="subcellular location">
    <subcellularLocation>
        <location evidence="1">Endomembrane system</location>
    </subcellularLocation>
</comment>
<dbReference type="SUPFAM" id="SSF48403">
    <property type="entry name" value="Ankyrin repeat"/>
    <property type="match status" value="1"/>
</dbReference>
<comment type="caution">
    <text evidence="7">The sequence shown here is derived from an EMBL/GenBank/DDBJ whole genome shotgun (WGS) entry which is preliminary data.</text>
</comment>
<evidence type="ECO:0000313" key="7">
    <source>
        <dbReference type="EMBL" id="KAJ8432589.1"/>
    </source>
</evidence>
<dbReference type="InterPro" id="IPR036770">
    <property type="entry name" value="Ankyrin_rpt-contain_sf"/>
</dbReference>
<dbReference type="Pfam" id="PF11904">
    <property type="entry name" value="ANKRD13_C"/>
    <property type="match status" value="2"/>
</dbReference>
<keyword evidence="3" id="KW-0472">Membrane</keyword>
<protein>
    <recommendedName>
        <fullName evidence="6">Ankyrin repeat domain-containing protein</fullName>
    </recommendedName>
</protein>
<dbReference type="PROSITE" id="PS50297">
    <property type="entry name" value="ANK_REP_REGION"/>
    <property type="match status" value="1"/>
</dbReference>
<dbReference type="Proteomes" id="UP001153076">
    <property type="component" value="Unassembled WGS sequence"/>
</dbReference>
<feature type="compositionally biased region" description="Low complexity" evidence="5">
    <location>
        <begin position="438"/>
        <end position="450"/>
    </location>
</feature>
<evidence type="ECO:0000256" key="2">
    <source>
        <dbReference type="ARBA" id="ARBA00022737"/>
    </source>
</evidence>
<dbReference type="PANTHER" id="PTHR12447:SF7">
    <property type="entry name" value="ANKYRIN REPEAT FAMILY PROTEIN"/>
    <property type="match status" value="1"/>
</dbReference>
<evidence type="ECO:0000256" key="3">
    <source>
        <dbReference type="ARBA" id="ARBA00023136"/>
    </source>
</evidence>
<feature type="region of interest" description="Disordered" evidence="5">
    <location>
        <begin position="427"/>
        <end position="461"/>
    </location>
</feature>
<dbReference type="InterPro" id="IPR021832">
    <property type="entry name" value="ANKRD13"/>
</dbReference>
<dbReference type="GO" id="GO:0005737">
    <property type="term" value="C:cytoplasm"/>
    <property type="evidence" value="ECO:0007669"/>
    <property type="project" value="TreeGrafter"/>
</dbReference>
<keyword evidence="2" id="KW-0677">Repeat</keyword>
<evidence type="ECO:0000259" key="6">
    <source>
        <dbReference type="Pfam" id="PF11904"/>
    </source>
</evidence>
<dbReference type="InterPro" id="IPR055285">
    <property type="entry name" value="ANKRD13_C"/>
</dbReference>
<feature type="domain" description="Ankyrin repeat" evidence="6">
    <location>
        <begin position="569"/>
        <end position="666"/>
    </location>
</feature>
<dbReference type="OrthoDB" id="1585644at2759"/>
<evidence type="ECO:0000256" key="1">
    <source>
        <dbReference type="ARBA" id="ARBA00004308"/>
    </source>
</evidence>